<dbReference type="GeneID" id="43347795"/>
<keyword evidence="4" id="KW-0997">Cell inner membrane</keyword>
<keyword evidence="4" id="KW-1133">Transmembrane helix</keyword>
<dbReference type="Gene3D" id="1.25.40.10">
    <property type="entry name" value="Tetratricopeptide repeat domain"/>
    <property type="match status" value="2"/>
</dbReference>
<feature type="binding site" evidence="4">
    <location>
        <position position="372"/>
    </location>
    <ligand>
        <name>Fe cation</name>
        <dbReference type="ChEBI" id="CHEBI:24875"/>
    </ligand>
</feature>
<dbReference type="InterPro" id="IPR051012">
    <property type="entry name" value="CellSynth/LPSAsmb/PSIAsmb"/>
</dbReference>
<dbReference type="InterPro" id="IPR019734">
    <property type="entry name" value="TPR_rpt"/>
</dbReference>
<comment type="subcellular location">
    <subcellularLocation>
        <location evidence="4">Cell inner membrane</location>
        <topology evidence="4">Single-pass membrane protein</topology>
        <orientation evidence="4">Cytoplasmic side</orientation>
    </subcellularLocation>
</comment>
<evidence type="ECO:0000259" key="6">
    <source>
        <dbReference type="Pfam" id="PF18073"/>
    </source>
</evidence>
<dbReference type="AlphaFoldDB" id="A0A6I3RX57"/>
<dbReference type="InterPro" id="IPR011990">
    <property type="entry name" value="TPR-like_helical_dom_sf"/>
</dbReference>
<keyword evidence="4" id="KW-1003">Cell membrane</keyword>
<keyword evidence="2 4" id="KW-0677">Repeat</keyword>
<keyword evidence="4" id="KW-0812">Transmembrane</keyword>
<dbReference type="RefSeq" id="WP_008810809.1">
    <property type="nucleotide sequence ID" value="NZ_CAJUON010000006.1"/>
</dbReference>
<name>A0A6I3RX57_9BURK</name>
<dbReference type="PROSITE" id="PS50005">
    <property type="entry name" value="TPR"/>
    <property type="match status" value="1"/>
</dbReference>
<gene>
    <name evidence="4" type="primary">lapB</name>
    <name evidence="7" type="ORF">GMD42_00400</name>
</gene>
<feature type="topological domain" description="Cytoplasmic" evidence="4">
    <location>
        <begin position="23"/>
        <end position="389"/>
    </location>
</feature>
<evidence type="ECO:0000256" key="3">
    <source>
        <dbReference type="ARBA" id="ARBA00022803"/>
    </source>
</evidence>
<dbReference type="GO" id="GO:0005506">
    <property type="term" value="F:iron ion binding"/>
    <property type="evidence" value="ECO:0007669"/>
    <property type="project" value="UniProtKB-UniRule"/>
</dbReference>
<comment type="function">
    <text evidence="4">Modulates cellular lipopolysaccharide (LPS) levels by regulating LpxC, which is involved in lipid A biosynthesis. May act by modulating the proteolytic activity of FtsH towards LpxC. May also coordinate assembly of proteins involved in LPS synthesis at the plasma membrane.</text>
</comment>
<dbReference type="GO" id="GO:0009898">
    <property type="term" value="C:cytoplasmic side of plasma membrane"/>
    <property type="evidence" value="ECO:0007669"/>
    <property type="project" value="UniProtKB-UniRule"/>
</dbReference>
<keyword evidence="4" id="KW-0408">Iron</keyword>
<dbReference type="EMBL" id="WNCL01000001">
    <property type="protein sequence ID" value="MTU42109.1"/>
    <property type="molecule type" value="Genomic_DNA"/>
</dbReference>
<keyword evidence="4" id="KW-0472">Membrane</keyword>
<evidence type="ECO:0000256" key="5">
    <source>
        <dbReference type="PROSITE-ProRule" id="PRU00339"/>
    </source>
</evidence>
<dbReference type="GO" id="GO:0046890">
    <property type="term" value="P:regulation of lipid biosynthetic process"/>
    <property type="evidence" value="ECO:0007669"/>
    <property type="project" value="UniProtKB-UniRule"/>
</dbReference>
<dbReference type="SMART" id="SM00028">
    <property type="entry name" value="TPR"/>
    <property type="match status" value="5"/>
</dbReference>
<keyword evidence="3 4" id="KW-0802">TPR repeat</keyword>
<dbReference type="PANTHER" id="PTHR45586">
    <property type="entry name" value="TPR REPEAT-CONTAINING PROTEIN PA4667"/>
    <property type="match status" value="1"/>
</dbReference>
<protein>
    <recommendedName>
        <fullName evidence="4">Lipopolysaccharide assembly protein B</fullName>
    </recommendedName>
</protein>
<dbReference type="GO" id="GO:0008653">
    <property type="term" value="P:lipopolysaccharide metabolic process"/>
    <property type="evidence" value="ECO:0007669"/>
    <property type="project" value="InterPro"/>
</dbReference>
<evidence type="ECO:0000256" key="1">
    <source>
        <dbReference type="ARBA" id="ARBA00022723"/>
    </source>
</evidence>
<feature type="repeat" description="TPR" evidence="5">
    <location>
        <begin position="181"/>
        <end position="214"/>
    </location>
</feature>
<dbReference type="SUPFAM" id="SSF48452">
    <property type="entry name" value="TPR-like"/>
    <property type="match status" value="3"/>
</dbReference>
<dbReference type="InterPro" id="IPR030865">
    <property type="entry name" value="LapB"/>
</dbReference>
<evidence type="ECO:0000256" key="2">
    <source>
        <dbReference type="ARBA" id="ARBA00022737"/>
    </source>
</evidence>
<feature type="binding site" evidence="4">
    <location>
        <position position="369"/>
    </location>
    <ligand>
        <name>Fe cation</name>
        <dbReference type="ChEBI" id="CHEBI:24875"/>
    </ligand>
</feature>
<reference evidence="7 8" key="1">
    <citation type="journal article" date="2019" name="Nat. Med.">
        <title>A library of human gut bacterial isolates paired with longitudinal multiomics data enables mechanistic microbiome research.</title>
        <authorList>
            <person name="Poyet M."/>
            <person name="Groussin M."/>
            <person name="Gibbons S.M."/>
            <person name="Avila-Pacheco J."/>
            <person name="Jiang X."/>
            <person name="Kearney S.M."/>
            <person name="Perrotta A.R."/>
            <person name="Berdy B."/>
            <person name="Zhao S."/>
            <person name="Lieberman T.D."/>
            <person name="Swanson P.K."/>
            <person name="Smith M."/>
            <person name="Roesemann S."/>
            <person name="Alexander J.E."/>
            <person name="Rich S.A."/>
            <person name="Livny J."/>
            <person name="Vlamakis H."/>
            <person name="Clish C."/>
            <person name="Bullock K."/>
            <person name="Deik A."/>
            <person name="Scott J."/>
            <person name="Pierce K.A."/>
            <person name="Xavier R.J."/>
            <person name="Alm E.J."/>
        </authorList>
    </citation>
    <scope>NUCLEOTIDE SEQUENCE [LARGE SCALE GENOMIC DNA]</scope>
    <source>
        <strain evidence="7 8">BIOML-A2</strain>
    </source>
</reference>
<sequence length="389" mass="44480">MDFELWYLILVPLLFAAGWFARSFDIKEKQTIANEKDTLYKGVDLLLSNKQDQAIDAFINLVKLDPDTVEMHFSLAGLFRRRGEFDRAIKIHNVLVNREDLPKKIRSRALYELGEDYLKAGLWDRAEECFLKLSDTSESYKTIARKELLHIYETEKEWQKAIDEANIIQRQSGEDQSTRIAQLYCELTQQNLYFKNFKGAAEALEKALKVDPNNKRALIIKGKMLKAKGDIDGALATWKQVGQISPVYGTLVVEQIASLLLEAGRKEEAVKYLEDLFKDGSTTDEVDTAGILLGKAGNSKEAITLIQEHLKTQPTLVAFYRLIDLRLANEPENESLKQLHGLLKNMLSKAVRYKCTKCGFATRKFLWRCPGCHQWETFPPVRQENLSGK</sequence>
<dbReference type="Pfam" id="PF13432">
    <property type="entry name" value="TPR_16"/>
    <property type="match status" value="2"/>
</dbReference>
<accession>A0A6I3RX57</accession>
<dbReference type="PANTHER" id="PTHR45586:SF1">
    <property type="entry name" value="LIPOPOLYSACCHARIDE ASSEMBLY PROTEIN B"/>
    <property type="match status" value="1"/>
</dbReference>
<comment type="caution">
    <text evidence="7">The sequence shown here is derived from an EMBL/GenBank/DDBJ whole genome shotgun (WGS) entry which is preliminary data.</text>
</comment>
<feature type="binding site" evidence="4">
    <location>
        <position position="358"/>
    </location>
    <ligand>
        <name>Fe cation</name>
        <dbReference type="ChEBI" id="CHEBI:24875"/>
    </ligand>
</feature>
<evidence type="ECO:0000313" key="8">
    <source>
        <dbReference type="Proteomes" id="UP000462362"/>
    </source>
</evidence>
<feature type="binding site" evidence="4">
    <location>
        <position position="355"/>
    </location>
    <ligand>
        <name>Fe cation</name>
        <dbReference type="ChEBI" id="CHEBI:24875"/>
    </ligand>
</feature>
<evidence type="ECO:0000256" key="4">
    <source>
        <dbReference type="HAMAP-Rule" id="MF_00994"/>
    </source>
</evidence>
<dbReference type="Proteomes" id="UP000462362">
    <property type="component" value="Unassembled WGS sequence"/>
</dbReference>
<dbReference type="Pfam" id="PF18073">
    <property type="entry name" value="Zn_ribbon_LapB"/>
    <property type="match status" value="1"/>
</dbReference>
<keyword evidence="1 4" id="KW-0479">Metal-binding</keyword>
<feature type="domain" description="LapB rubredoxin metal binding" evidence="6">
    <location>
        <begin position="353"/>
        <end position="379"/>
    </location>
</feature>
<dbReference type="HAMAP" id="MF_00994">
    <property type="entry name" value="LPS_assembly_LapB"/>
    <property type="match status" value="1"/>
</dbReference>
<comment type="similarity">
    <text evidence="4">Belongs to the LapB family.</text>
</comment>
<evidence type="ECO:0000313" key="7">
    <source>
        <dbReference type="EMBL" id="MTU42109.1"/>
    </source>
</evidence>
<organism evidence="7 8">
    <name type="scientific">Parasutterella excrementihominis</name>
    <dbReference type="NCBI Taxonomy" id="487175"/>
    <lineage>
        <taxon>Bacteria</taxon>
        <taxon>Pseudomonadati</taxon>
        <taxon>Pseudomonadota</taxon>
        <taxon>Betaproteobacteria</taxon>
        <taxon>Burkholderiales</taxon>
        <taxon>Sutterellaceae</taxon>
        <taxon>Parasutterella</taxon>
    </lineage>
</organism>
<dbReference type="InterPro" id="IPR041166">
    <property type="entry name" value="Rubredoxin_2"/>
</dbReference>
<proteinExistence type="inferred from homology"/>